<protein>
    <submittedName>
        <fullName evidence="8">GntR family transcriptional regulator</fullName>
    </submittedName>
</protein>
<dbReference type="Proteomes" id="UP000235881">
    <property type="component" value="Unassembled WGS sequence"/>
</dbReference>
<accession>A0A8E2QD95</accession>
<evidence type="ECO:0000256" key="1">
    <source>
        <dbReference type="ARBA" id="ARBA00004651"/>
    </source>
</evidence>
<dbReference type="Pfam" id="PF07681">
    <property type="entry name" value="DoxX"/>
    <property type="match status" value="1"/>
</dbReference>
<feature type="transmembrane region" description="Helical" evidence="7">
    <location>
        <begin position="9"/>
        <end position="27"/>
    </location>
</feature>
<keyword evidence="5 7" id="KW-1133">Transmembrane helix</keyword>
<dbReference type="GO" id="GO:0005886">
    <property type="term" value="C:plasma membrane"/>
    <property type="evidence" value="ECO:0007669"/>
    <property type="project" value="UniProtKB-SubCell"/>
</dbReference>
<evidence type="ECO:0000256" key="5">
    <source>
        <dbReference type="ARBA" id="ARBA00022989"/>
    </source>
</evidence>
<organism evidence="8 9">
    <name type="scientific">Stutzerimonas degradans</name>
    <dbReference type="NCBI Taxonomy" id="2968968"/>
    <lineage>
        <taxon>Bacteria</taxon>
        <taxon>Pseudomonadati</taxon>
        <taxon>Pseudomonadota</taxon>
        <taxon>Gammaproteobacteria</taxon>
        <taxon>Pseudomonadales</taxon>
        <taxon>Pseudomonadaceae</taxon>
        <taxon>Stutzerimonas</taxon>
    </lineage>
</organism>
<comment type="similarity">
    <text evidence="2">Belongs to the DoxX family.</text>
</comment>
<gene>
    <name evidence="8" type="ORF">CXK95_11165</name>
</gene>
<dbReference type="AlphaFoldDB" id="A0A8E2QD95"/>
<comment type="subcellular location">
    <subcellularLocation>
        <location evidence="1">Cell membrane</location>
        <topology evidence="1">Multi-pass membrane protein</topology>
    </subcellularLocation>
</comment>
<dbReference type="EMBL" id="POUK01000004">
    <property type="protein sequence ID" value="PNF75979.1"/>
    <property type="molecule type" value="Genomic_DNA"/>
</dbReference>
<comment type="caution">
    <text evidence="8">The sequence shown here is derived from an EMBL/GenBank/DDBJ whole genome shotgun (WGS) entry which is preliminary data.</text>
</comment>
<evidence type="ECO:0000313" key="8">
    <source>
        <dbReference type="EMBL" id="PNF75979.1"/>
    </source>
</evidence>
<keyword evidence="6 7" id="KW-0472">Membrane</keyword>
<feature type="transmembrane region" description="Helical" evidence="7">
    <location>
        <begin position="105"/>
        <end position="124"/>
    </location>
</feature>
<dbReference type="PANTHER" id="PTHR33452:SF1">
    <property type="entry name" value="INNER MEMBRANE PROTEIN YPHA-RELATED"/>
    <property type="match status" value="1"/>
</dbReference>
<evidence type="ECO:0000256" key="6">
    <source>
        <dbReference type="ARBA" id="ARBA00023136"/>
    </source>
</evidence>
<dbReference type="RefSeq" id="WP_102828689.1">
    <property type="nucleotide sequence ID" value="NZ_CP065721.1"/>
</dbReference>
<evidence type="ECO:0000313" key="9">
    <source>
        <dbReference type="Proteomes" id="UP000235881"/>
    </source>
</evidence>
<evidence type="ECO:0000256" key="7">
    <source>
        <dbReference type="SAM" id="Phobius"/>
    </source>
</evidence>
<proteinExistence type="inferred from homology"/>
<keyword evidence="3" id="KW-1003">Cell membrane</keyword>
<dbReference type="PANTHER" id="PTHR33452">
    <property type="entry name" value="OXIDOREDUCTASE CATD-RELATED"/>
    <property type="match status" value="1"/>
</dbReference>
<evidence type="ECO:0000256" key="3">
    <source>
        <dbReference type="ARBA" id="ARBA00022475"/>
    </source>
</evidence>
<keyword evidence="9" id="KW-1185">Reference proteome</keyword>
<dbReference type="InterPro" id="IPR032808">
    <property type="entry name" value="DoxX"/>
</dbReference>
<sequence length="132" mass="13628">MIEDTGKLVLRLALGVLMLLHGMSKLINGVDGIVGMVTGFGLPAAIAYGVYLGEVIGPLLVIVGLYTRAGALLIAGNMLFALLLAHRAELFTLAPTGGWALELQAMFLFGAVAVLLLGAGRFSVGGTSGRFN</sequence>
<evidence type="ECO:0000256" key="4">
    <source>
        <dbReference type="ARBA" id="ARBA00022692"/>
    </source>
</evidence>
<evidence type="ECO:0000256" key="2">
    <source>
        <dbReference type="ARBA" id="ARBA00006679"/>
    </source>
</evidence>
<keyword evidence="4 7" id="KW-0812">Transmembrane</keyword>
<reference evidence="8 9" key="1">
    <citation type="submission" date="2018-01" db="EMBL/GenBank/DDBJ databases">
        <title>Denitrification phenotypes of diverse strains of Pseudomonas stutzeri.</title>
        <authorList>
            <person name="Milligan D.A."/>
            <person name="Bergaust L."/>
            <person name="Bakken L.R."/>
            <person name="Frostegard A."/>
        </authorList>
    </citation>
    <scope>NUCLEOTIDE SEQUENCE [LARGE SCALE GENOMIC DNA]</scope>
    <source>
        <strain evidence="8 9">DSM 50238</strain>
    </source>
</reference>
<name>A0A8E2QD95_9GAMM</name>
<feature type="transmembrane region" description="Helical" evidence="7">
    <location>
        <begin position="59"/>
        <end position="85"/>
    </location>
</feature>
<dbReference type="InterPro" id="IPR051907">
    <property type="entry name" value="DoxX-like_oxidoreductase"/>
</dbReference>